<evidence type="ECO:0000256" key="1">
    <source>
        <dbReference type="ARBA" id="ARBA00017378"/>
    </source>
</evidence>
<dbReference type="Proteomes" id="UP000051861">
    <property type="component" value="Unassembled WGS sequence"/>
</dbReference>
<dbReference type="InterPro" id="IPR036291">
    <property type="entry name" value="NAD(P)-bd_dom_sf"/>
</dbReference>
<feature type="domain" description="RCK N-terminal" evidence="7">
    <location>
        <begin position="1"/>
        <end position="119"/>
    </location>
</feature>
<dbReference type="SUPFAM" id="SSF51735">
    <property type="entry name" value="NAD(P)-binding Rossmann-fold domains"/>
    <property type="match status" value="1"/>
</dbReference>
<dbReference type="Gene3D" id="3.40.50.720">
    <property type="entry name" value="NAD(P)-binding Rossmann-like Domain"/>
    <property type="match status" value="1"/>
</dbReference>
<evidence type="ECO:0000313" key="9">
    <source>
        <dbReference type="EMBL" id="KPJ63867.1"/>
    </source>
</evidence>
<keyword evidence="4" id="KW-0630">Potassium</keyword>
<protein>
    <recommendedName>
        <fullName evidence="1">Trk system potassium uptake protein TrkA</fullName>
    </recommendedName>
</protein>
<proteinExistence type="predicted"/>
<dbReference type="InterPro" id="IPR006037">
    <property type="entry name" value="RCK_C"/>
</dbReference>
<dbReference type="SUPFAM" id="SSF116726">
    <property type="entry name" value="TrkA C-terminal domain-like"/>
    <property type="match status" value="1"/>
</dbReference>
<evidence type="ECO:0000313" key="10">
    <source>
        <dbReference type="Proteomes" id="UP000051861"/>
    </source>
</evidence>
<evidence type="ECO:0000256" key="3">
    <source>
        <dbReference type="ARBA" id="ARBA00022538"/>
    </source>
</evidence>
<gene>
    <name evidence="9" type="ORF">AMJ44_13815</name>
</gene>
<dbReference type="InterPro" id="IPR006036">
    <property type="entry name" value="K_uptake_TrkA"/>
</dbReference>
<dbReference type="InterPro" id="IPR003148">
    <property type="entry name" value="RCK_N"/>
</dbReference>
<dbReference type="GO" id="GO:0005886">
    <property type="term" value="C:plasma membrane"/>
    <property type="evidence" value="ECO:0007669"/>
    <property type="project" value="InterPro"/>
</dbReference>
<reference evidence="9 10" key="1">
    <citation type="journal article" date="2015" name="Microbiome">
        <title>Genomic resolution of linkages in carbon, nitrogen, and sulfur cycling among widespread estuary sediment bacteria.</title>
        <authorList>
            <person name="Baker B.J."/>
            <person name="Lazar C.S."/>
            <person name="Teske A.P."/>
            <person name="Dick G.J."/>
        </authorList>
    </citation>
    <scope>NUCLEOTIDE SEQUENCE [LARGE SCALE GENOMIC DNA]</scope>
    <source>
        <strain evidence="9">DG_54_3</strain>
    </source>
</reference>
<dbReference type="PROSITE" id="PS51201">
    <property type="entry name" value="RCK_N"/>
    <property type="match status" value="1"/>
</dbReference>
<name>A0A0S7XNT9_UNCSA</name>
<organism evidence="9 10">
    <name type="scientific">candidate division WOR-1 bacterium DG_54_3</name>
    <dbReference type="NCBI Taxonomy" id="1703775"/>
    <lineage>
        <taxon>Bacteria</taxon>
        <taxon>Bacillati</taxon>
        <taxon>Saganbacteria</taxon>
    </lineage>
</organism>
<evidence type="ECO:0000259" key="7">
    <source>
        <dbReference type="PROSITE" id="PS51201"/>
    </source>
</evidence>
<dbReference type="PANTHER" id="PTHR43833:SF5">
    <property type="entry name" value="TRK SYSTEM POTASSIUM UPTAKE PROTEIN TRKA"/>
    <property type="match status" value="1"/>
</dbReference>
<feature type="domain" description="RCK C-terminal" evidence="8">
    <location>
        <begin position="137"/>
        <end position="218"/>
    </location>
</feature>
<keyword evidence="2" id="KW-0813">Transport</keyword>
<keyword evidence="6" id="KW-0406">Ion transport</keyword>
<sequence>MYIVIVGGGDVGYSLTKLLMEEGHEVVLVEKDPVRYAKLSDELGESVVFGDGAQLGTLLDMGANRADALVAVTGTDQDNLVICQLAKLIYLIPRTIAKVSDPKNEELFSSLGVDATVSSTKIIASLIEEKIDAGMAIPLLAFKEGGVEIFKSELSKESSLINKKISKLKLPKDCIIIAGLRGNEVIIPRGDTRFREGDTIIMLIRKERKEAFKRLFLEAV</sequence>
<dbReference type="AlphaFoldDB" id="A0A0S7XNT9"/>
<dbReference type="PANTHER" id="PTHR43833">
    <property type="entry name" value="POTASSIUM CHANNEL PROTEIN 2-RELATED-RELATED"/>
    <property type="match status" value="1"/>
</dbReference>
<keyword evidence="5" id="KW-0520">NAD</keyword>
<evidence type="ECO:0000256" key="4">
    <source>
        <dbReference type="ARBA" id="ARBA00022958"/>
    </source>
</evidence>
<dbReference type="Pfam" id="PF02080">
    <property type="entry name" value="TrkA_C"/>
    <property type="match status" value="1"/>
</dbReference>
<evidence type="ECO:0000256" key="6">
    <source>
        <dbReference type="ARBA" id="ARBA00023065"/>
    </source>
</evidence>
<evidence type="ECO:0000256" key="2">
    <source>
        <dbReference type="ARBA" id="ARBA00022448"/>
    </source>
</evidence>
<comment type="caution">
    <text evidence="9">The sequence shown here is derived from an EMBL/GenBank/DDBJ whole genome shotgun (WGS) entry which is preliminary data.</text>
</comment>
<keyword evidence="3" id="KW-0633">Potassium transport</keyword>
<dbReference type="EMBL" id="LIZX01000214">
    <property type="protein sequence ID" value="KPJ63867.1"/>
    <property type="molecule type" value="Genomic_DNA"/>
</dbReference>
<evidence type="ECO:0000259" key="8">
    <source>
        <dbReference type="PROSITE" id="PS51202"/>
    </source>
</evidence>
<accession>A0A0S7XNT9</accession>
<evidence type="ECO:0000256" key="5">
    <source>
        <dbReference type="ARBA" id="ARBA00023027"/>
    </source>
</evidence>
<dbReference type="InterPro" id="IPR050721">
    <property type="entry name" value="Trk_Ktr_HKT_K-transport"/>
</dbReference>
<dbReference type="PRINTS" id="PR00335">
    <property type="entry name" value="KUPTAKETRKA"/>
</dbReference>
<dbReference type="PROSITE" id="PS51202">
    <property type="entry name" value="RCK_C"/>
    <property type="match status" value="1"/>
</dbReference>
<dbReference type="Gene3D" id="3.30.70.1450">
    <property type="entry name" value="Regulator of K+ conductance, C-terminal domain"/>
    <property type="match status" value="1"/>
</dbReference>
<dbReference type="Pfam" id="PF02254">
    <property type="entry name" value="TrkA_N"/>
    <property type="match status" value="1"/>
</dbReference>
<dbReference type="InterPro" id="IPR036721">
    <property type="entry name" value="RCK_C_sf"/>
</dbReference>
<dbReference type="GO" id="GO:0015079">
    <property type="term" value="F:potassium ion transmembrane transporter activity"/>
    <property type="evidence" value="ECO:0007669"/>
    <property type="project" value="InterPro"/>
</dbReference>